<evidence type="ECO:0000256" key="2">
    <source>
        <dbReference type="PROSITE-ProRule" id="PRU01248"/>
    </source>
</evidence>
<dbReference type="PROSITE" id="PS51900">
    <property type="entry name" value="CB"/>
    <property type="match status" value="1"/>
</dbReference>
<sequence>MQKMQEIYRHKHNTLSFFKYLSSLGLSRQTYANYKSDTDMFLEWIAKDLAVEKNRLENFNFLALYVNRTSTKKYHDYLQARYKSNATILRKITSLNHLTRYLNNYKLITDLPKISNLKTNKYSSRKELLPYAAMFSIFALTGIFSNNSSPFSYPVIPSANIQQTRLPSSVNAPLATRSVYQFPTTQRDIITLTDDPSFSVVVNSVPEAQEDLIFMINQEQVESSSQTTDQLITGIGSIPAGSTLTVLYHPEISDQSHLLLTPTSPLYGQTLYISKTADGYATVAIEEPIQHNISFNWLTDVSEVYHSIR</sequence>
<protein>
    <recommendedName>
        <fullName evidence="4">Core-binding (CB) domain-containing protein</fullName>
    </recommendedName>
</protein>
<feature type="transmembrane region" description="Helical" evidence="3">
    <location>
        <begin position="128"/>
        <end position="145"/>
    </location>
</feature>
<keyword evidence="1 2" id="KW-0238">DNA-binding</keyword>
<evidence type="ECO:0000256" key="3">
    <source>
        <dbReference type="SAM" id="Phobius"/>
    </source>
</evidence>
<evidence type="ECO:0000256" key="1">
    <source>
        <dbReference type="ARBA" id="ARBA00023125"/>
    </source>
</evidence>
<keyword evidence="3" id="KW-0812">Transmembrane</keyword>
<dbReference type="EMBL" id="MGGM01000028">
    <property type="protein sequence ID" value="OGM28530.1"/>
    <property type="molecule type" value="Genomic_DNA"/>
</dbReference>
<gene>
    <name evidence="5" type="ORF">A2801_03740</name>
</gene>
<dbReference type="Gene3D" id="1.10.150.130">
    <property type="match status" value="1"/>
</dbReference>
<reference evidence="5 6" key="1">
    <citation type="journal article" date="2016" name="Nat. Commun.">
        <title>Thousands of microbial genomes shed light on interconnected biogeochemical processes in an aquifer system.</title>
        <authorList>
            <person name="Anantharaman K."/>
            <person name="Brown C.T."/>
            <person name="Hug L.A."/>
            <person name="Sharon I."/>
            <person name="Castelle C.J."/>
            <person name="Probst A.J."/>
            <person name="Thomas B.C."/>
            <person name="Singh A."/>
            <person name="Wilkins M.J."/>
            <person name="Karaoz U."/>
            <person name="Brodie E.L."/>
            <person name="Williams K.H."/>
            <person name="Hubbard S.S."/>
            <person name="Banfield J.F."/>
        </authorList>
    </citation>
    <scope>NUCLEOTIDE SEQUENCE [LARGE SCALE GENOMIC DNA]</scope>
</reference>
<dbReference type="GO" id="GO:0003677">
    <property type="term" value="F:DNA binding"/>
    <property type="evidence" value="ECO:0007669"/>
    <property type="project" value="UniProtKB-UniRule"/>
</dbReference>
<dbReference type="AlphaFoldDB" id="A0A1F7YMW1"/>
<name>A0A1F7YMW1_9BACT</name>
<keyword evidence="3" id="KW-1133">Transmembrane helix</keyword>
<organism evidence="5 6">
    <name type="scientific">Candidatus Woesebacteria bacterium RIFCSPHIGHO2_01_FULL_41_10</name>
    <dbReference type="NCBI Taxonomy" id="1802500"/>
    <lineage>
        <taxon>Bacteria</taxon>
        <taxon>Candidatus Woeseibacteriota</taxon>
    </lineage>
</organism>
<keyword evidence="3" id="KW-0472">Membrane</keyword>
<proteinExistence type="predicted"/>
<feature type="domain" description="Core-binding (CB)" evidence="4">
    <location>
        <begin position="8"/>
        <end position="103"/>
    </location>
</feature>
<evidence type="ECO:0000313" key="5">
    <source>
        <dbReference type="EMBL" id="OGM28530.1"/>
    </source>
</evidence>
<dbReference type="InterPro" id="IPR044068">
    <property type="entry name" value="CB"/>
</dbReference>
<comment type="caution">
    <text evidence="5">The sequence shown here is derived from an EMBL/GenBank/DDBJ whole genome shotgun (WGS) entry which is preliminary data.</text>
</comment>
<accession>A0A1F7YMW1</accession>
<dbReference type="InterPro" id="IPR010998">
    <property type="entry name" value="Integrase_recombinase_N"/>
</dbReference>
<evidence type="ECO:0000259" key="4">
    <source>
        <dbReference type="PROSITE" id="PS51900"/>
    </source>
</evidence>
<evidence type="ECO:0000313" key="6">
    <source>
        <dbReference type="Proteomes" id="UP000177263"/>
    </source>
</evidence>
<dbReference type="Proteomes" id="UP000177263">
    <property type="component" value="Unassembled WGS sequence"/>
</dbReference>